<keyword evidence="6" id="KW-1185">Reference proteome</keyword>
<dbReference type="EMBL" id="PJBV01000014">
    <property type="protein sequence ID" value="PKH41764.1"/>
    <property type="molecule type" value="Genomic_DNA"/>
</dbReference>
<dbReference type="RefSeq" id="WP_091200362.1">
    <property type="nucleotide sequence ID" value="NZ_FOKC01000009.1"/>
</dbReference>
<sequence length="151" mass="15588">MPAFIRTTKTVVAALVAVTVLAACSSPDTTSEPTSETSSATPSTSTTPTPTESAPATTEEEPTPAGPSLSVTIDGEDVQPNAQEIDLAVGEKLTIEFQSNRAGELHVHSTPEQFVKFGAGATSAQLVIKTPGTVEVEEHDTSAVVALIEVR</sequence>
<protein>
    <recommendedName>
        <fullName evidence="7">EfeO-type cupredoxin-like domain-containing protein</fullName>
    </recommendedName>
</protein>
<feature type="signal peptide" evidence="2">
    <location>
        <begin position="1"/>
        <end position="22"/>
    </location>
</feature>
<accession>A0A1I1AP23</accession>
<keyword evidence="2" id="KW-0732">Signal</keyword>
<dbReference type="STRING" id="748909.SAMN05192575_109105"/>
<evidence type="ECO:0000313" key="5">
    <source>
        <dbReference type="Proteomes" id="UP000199113"/>
    </source>
</evidence>
<proteinExistence type="predicted"/>
<evidence type="ECO:0000256" key="2">
    <source>
        <dbReference type="SAM" id="SignalP"/>
    </source>
</evidence>
<organism evidence="4 5">
    <name type="scientific">Nocardioides alpinus</name>
    <dbReference type="NCBI Taxonomy" id="748909"/>
    <lineage>
        <taxon>Bacteria</taxon>
        <taxon>Bacillati</taxon>
        <taxon>Actinomycetota</taxon>
        <taxon>Actinomycetes</taxon>
        <taxon>Propionibacteriales</taxon>
        <taxon>Nocardioidaceae</taxon>
        <taxon>Nocardioides</taxon>
    </lineage>
</organism>
<feature type="chain" id="PRO_5011509435" description="EfeO-type cupredoxin-like domain-containing protein" evidence="2">
    <location>
        <begin position="23"/>
        <end position="151"/>
    </location>
</feature>
<dbReference type="PROSITE" id="PS51257">
    <property type="entry name" value="PROKAR_LIPOPROTEIN"/>
    <property type="match status" value="1"/>
</dbReference>
<name>A0A1I1AP23_9ACTN</name>
<evidence type="ECO:0000313" key="4">
    <source>
        <dbReference type="EMBL" id="SFB38073.1"/>
    </source>
</evidence>
<evidence type="ECO:0000256" key="1">
    <source>
        <dbReference type="SAM" id="MobiDB-lite"/>
    </source>
</evidence>
<dbReference type="Proteomes" id="UP000233565">
    <property type="component" value="Unassembled WGS sequence"/>
</dbReference>
<feature type="compositionally biased region" description="Low complexity" evidence="1">
    <location>
        <begin position="26"/>
        <end position="57"/>
    </location>
</feature>
<dbReference type="AlphaFoldDB" id="A0A1I1AP23"/>
<evidence type="ECO:0008006" key="7">
    <source>
        <dbReference type="Google" id="ProtNLM"/>
    </source>
</evidence>
<gene>
    <name evidence="3" type="ORF">CXG46_07770</name>
    <name evidence="4" type="ORF">SAMN05192575_109105</name>
</gene>
<evidence type="ECO:0000313" key="3">
    <source>
        <dbReference type="EMBL" id="PKH41764.1"/>
    </source>
</evidence>
<feature type="region of interest" description="Disordered" evidence="1">
    <location>
        <begin position="26"/>
        <end position="74"/>
    </location>
</feature>
<dbReference type="Proteomes" id="UP000199113">
    <property type="component" value="Unassembled WGS sequence"/>
</dbReference>
<reference evidence="4" key="1">
    <citation type="submission" date="2016-10" db="EMBL/GenBank/DDBJ databases">
        <authorList>
            <person name="de Groot N.N."/>
        </authorList>
    </citation>
    <scope>NUCLEOTIDE SEQUENCE [LARGE SCALE GENOMIC DNA]</scope>
    <source>
        <strain evidence="4">CGMCC 1.10697</strain>
    </source>
</reference>
<evidence type="ECO:0000313" key="6">
    <source>
        <dbReference type="Proteomes" id="UP000233565"/>
    </source>
</evidence>
<dbReference type="EMBL" id="FOKC01000009">
    <property type="protein sequence ID" value="SFB38073.1"/>
    <property type="molecule type" value="Genomic_DNA"/>
</dbReference>
<reference evidence="3 6" key="2">
    <citation type="submission" date="2017-12" db="EMBL/GenBank/DDBJ databases">
        <title>Pharmacopeia of the Arctic Ocean.</title>
        <authorList>
            <person name="Collins E."/>
            <person name="Ducluzeau A.-L."/>
        </authorList>
    </citation>
    <scope>NUCLEOTIDE SEQUENCE [LARGE SCALE GENOMIC DNA]</scope>
    <source>
        <strain evidence="3 6">DSM 23325</strain>
    </source>
</reference>
<dbReference type="OrthoDB" id="3748691at2"/>